<evidence type="ECO:0000313" key="1">
    <source>
        <dbReference type="EMBL" id="WFP07548.1"/>
    </source>
</evidence>
<protein>
    <submittedName>
        <fullName evidence="1">Uncharacterized protein</fullName>
    </submittedName>
</protein>
<accession>A0ABY8GSK9</accession>
<evidence type="ECO:0000313" key="2">
    <source>
        <dbReference type="Proteomes" id="UP001214170"/>
    </source>
</evidence>
<name>A0ABY8GSK9_9BURK</name>
<proteinExistence type="predicted"/>
<gene>
    <name evidence="1" type="ORF">P8T11_25085</name>
</gene>
<dbReference type="RefSeq" id="WP_268079522.1">
    <property type="nucleotide sequence ID" value="NZ_CP106885.1"/>
</dbReference>
<dbReference type="EMBL" id="CP121261">
    <property type="protein sequence ID" value="WFP07548.1"/>
    <property type="molecule type" value="Genomic_DNA"/>
</dbReference>
<reference evidence="1 2" key="1">
    <citation type="submission" date="2023-03" db="EMBL/GenBank/DDBJ databases">
        <title>Achromobacter spanius LIG8.</title>
        <authorList>
            <person name="Shrestha S."/>
        </authorList>
    </citation>
    <scope>NUCLEOTIDE SEQUENCE [LARGE SCALE GENOMIC DNA]</scope>
    <source>
        <strain evidence="1 2">LIG8</strain>
    </source>
</reference>
<keyword evidence="2" id="KW-1185">Reference proteome</keyword>
<organism evidence="1 2">
    <name type="scientific">Achromobacter spanius</name>
    <dbReference type="NCBI Taxonomy" id="217203"/>
    <lineage>
        <taxon>Bacteria</taxon>
        <taxon>Pseudomonadati</taxon>
        <taxon>Pseudomonadota</taxon>
        <taxon>Betaproteobacteria</taxon>
        <taxon>Burkholderiales</taxon>
        <taxon>Alcaligenaceae</taxon>
        <taxon>Achromobacter</taxon>
    </lineage>
</organism>
<dbReference type="Proteomes" id="UP001214170">
    <property type="component" value="Chromosome"/>
</dbReference>
<sequence length="98" mass="11308">MKYAHEVIDLLGAFPGRRFKMRQIINHVAPRADQRQRAVVRTGVWRVLVALEESGQIASTRDESESRIHVEYWWETITSASGKAFQKPSQYVREVAPL</sequence>